<comment type="caution">
    <text evidence="1">The sequence shown here is derived from an EMBL/GenBank/DDBJ whole genome shotgun (WGS) entry which is preliminary data.</text>
</comment>
<gene>
    <name evidence="1" type="ORF">V6N11_052007</name>
</gene>
<name>A0ABR2U8R6_9ROSI</name>
<dbReference type="Proteomes" id="UP001396334">
    <property type="component" value="Unassembled WGS sequence"/>
</dbReference>
<proteinExistence type="predicted"/>
<evidence type="ECO:0000313" key="1">
    <source>
        <dbReference type="EMBL" id="KAK9046107.1"/>
    </source>
</evidence>
<evidence type="ECO:0000313" key="2">
    <source>
        <dbReference type="Proteomes" id="UP001396334"/>
    </source>
</evidence>
<dbReference type="EMBL" id="JBBPBN010000001">
    <property type="protein sequence ID" value="KAK9046107.1"/>
    <property type="molecule type" value="Genomic_DNA"/>
</dbReference>
<organism evidence="1 2">
    <name type="scientific">Hibiscus sabdariffa</name>
    <name type="common">roselle</name>
    <dbReference type="NCBI Taxonomy" id="183260"/>
    <lineage>
        <taxon>Eukaryota</taxon>
        <taxon>Viridiplantae</taxon>
        <taxon>Streptophyta</taxon>
        <taxon>Embryophyta</taxon>
        <taxon>Tracheophyta</taxon>
        <taxon>Spermatophyta</taxon>
        <taxon>Magnoliopsida</taxon>
        <taxon>eudicotyledons</taxon>
        <taxon>Gunneridae</taxon>
        <taxon>Pentapetalae</taxon>
        <taxon>rosids</taxon>
        <taxon>malvids</taxon>
        <taxon>Malvales</taxon>
        <taxon>Malvaceae</taxon>
        <taxon>Malvoideae</taxon>
        <taxon>Hibiscus</taxon>
    </lineage>
</organism>
<accession>A0ABR2U8R6</accession>
<sequence>MDIVTKCSAKFVYTYCSDFEDKSMSLYLHAEMFKRDRDWGASSLSVEVVSKRWGWTVANISKWSKVILKSDLWVYSAVDEAKRLRKEVEQLTALKKESWLNIVQTFS</sequence>
<protein>
    <submittedName>
        <fullName evidence="1">Uncharacterized protein</fullName>
    </submittedName>
</protein>
<reference evidence="1 2" key="1">
    <citation type="journal article" date="2024" name="G3 (Bethesda)">
        <title>Genome assembly of Hibiscus sabdariffa L. provides insights into metabolisms of medicinal natural products.</title>
        <authorList>
            <person name="Kim T."/>
        </authorList>
    </citation>
    <scope>NUCLEOTIDE SEQUENCE [LARGE SCALE GENOMIC DNA]</scope>
    <source>
        <strain evidence="1">TK-2024</strain>
        <tissue evidence="1">Old leaves</tissue>
    </source>
</reference>
<keyword evidence="2" id="KW-1185">Reference proteome</keyword>